<evidence type="ECO:0000313" key="2">
    <source>
        <dbReference type="EMBL" id="KAA6325478.1"/>
    </source>
</evidence>
<evidence type="ECO:0000256" key="1">
    <source>
        <dbReference type="SAM" id="MobiDB-lite"/>
    </source>
</evidence>
<dbReference type="Proteomes" id="UP000324800">
    <property type="component" value="Unassembled WGS sequence"/>
</dbReference>
<reference evidence="2 3" key="1">
    <citation type="submission" date="2019-03" db="EMBL/GenBank/DDBJ databases">
        <title>Single cell metagenomics reveals metabolic interactions within the superorganism composed of flagellate Streblomastix strix and complex community of Bacteroidetes bacteria on its surface.</title>
        <authorList>
            <person name="Treitli S.C."/>
            <person name="Kolisko M."/>
            <person name="Husnik F."/>
            <person name="Keeling P."/>
            <person name="Hampl V."/>
        </authorList>
    </citation>
    <scope>NUCLEOTIDE SEQUENCE [LARGE SCALE GENOMIC DNA]</scope>
    <source>
        <strain evidence="2">ST1C</strain>
    </source>
</reference>
<evidence type="ECO:0000313" key="3">
    <source>
        <dbReference type="Proteomes" id="UP000324800"/>
    </source>
</evidence>
<sequence length="130" mass="15431">MKSKKRMDVAEKLAWELQKEEEIRSNLYENGEIIDDNQGGNELMDENEIQQGNEQENDNKLRKQQIQPVFWTNALIEVVKKRKQIVIQEILKYLDWHEAVASLHKLIETTQQIYVTQKLKAIEYDKMATK</sequence>
<protein>
    <submittedName>
        <fullName evidence="2">Uncharacterized protein</fullName>
    </submittedName>
</protein>
<organism evidence="2 3">
    <name type="scientific">Streblomastix strix</name>
    <dbReference type="NCBI Taxonomy" id="222440"/>
    <lineage>
        <taxon>Eukaryota</taxon>
        <taxon>Metamonada</taxon>
        <taxon>Preaxostyla</taxon>
        <taxon>Oxymonadida</taxon>
        <taxon>Streblomastigidae</taxon>
        <taxon>Streblomastix</taxon>
    </lineage>
</organism>
<proteinExistence type="predicted"/>
<gene>
    <name evidence="2" type="ORF">EZS28_054064</name>
</gene>
<feature type="non-terminal residue" evidence="2">
    <location>
        <position position="130"/>
    </location>
</feature>
<comment type="caution">
    <text evidence="2">The sequence shown here is derived from an EMBL/GenBank/DDBJ whole genome shotgun (WGS) entry which is preliminary data.</text>
</comment>
<feature type="region of interest" description="Disordered" evidence="1">
    <location>
        <begin position="30"/>
        <end position="60"/>
    </location>
</feature>
<name>A0A5J4QWA1_9EUKA</name>
<dbReference type="EMBL" id="SNRW01044110">
    <property type="protein sequence ID" value="KAA6325478.1"/>
    <property type="molecule type" value="Genomic_DNA"/>
</dbReference>
<accession>A0A5J4QWA1</accession>
<dbReference type="AlphaFoldDB" id="A0A5J4QWA1"/>